<keyword evidence="3" id="KW-0964">Secreted</keyword>
<organism evidence="10 11">
    <name type="scientific">Desulfosporosinus lacus DSM 15449</name>
    <dbReference type="NCBI Taxonomy" id="1121420"/>
    <lineage>
        <taxon>Bacteria</taxon>
        <taxon>Bacillati</taxon>
        <taxon>Bacillota</taxon>
        <taxon>Clostridia</taxon>
        <taxon>Eubacteriales</taxon>
        <taxon>Desulfitobacteriaceae</taxon>
        <taxon>Desulfosporosinus</taxon>
    </lineage>
</organism>
<evidence type="ECO:0000256" key="1">
    <source>
        <dbReference type="ARBA" id="ARBA00012018"/>
    </source>
</evidence>
<evidence type="ECO:0000256" key="4">
    <source>
        <dbReference type="ARBA" id="ARBA00022723"/>
    </source>
</evidence>
<evidence type="ECO:0000256" key="3">
    <source>
        <dbReference type="ARBA" id="ARBA00022525"/>
    </source>
</evidence>
<keyword evidence="7" id="KW-0862">Zinc</keyword>
<gene>
    <name evidence="10" type="ORF">SAMN02746098_03135</name>
</gene>
<dbReference type="InterPro" id="IPR008947">
    <property type="entry name" value="PLipase_C/P1_nuclease_dom_sf"/>
</dbReference>
<evidence type="ECO:0000313" key="11">
    <source>
        <dbReference type="Proteomes" id="UP000183954"/>
    </source>
</evidence>
<evidence type="ECO:0000256" key="6">
    <source>
        <dbReference type="ARBA" id="ARBA00022801"/>
    </source>
</evidence>
<dbReference type="InterPro" id="IPR001531">
    <property type="entry name" value="Zn_PLipaseC"/>
</dbReference>
<dbReference type="GO" id="GO:0034480">
    <property type="term" value="F:phosphatidylcholine phospholipase C activity"/>
    <property type="evidence" value="ECO:0007669"/>
    <property type="project" value="UniProtKB-EC"/>
</dbReference>
<keyword evidence="6" id="KW-0378">Hydrolase</keyword>
<name>A0A1M5ZCQ1_9FIRM</name>
<evidence type="ECO:0000256" key="8">
    <source>
        <dbReference type="ARBA" id="ARBA00031285"/>
    </source>
</evidence>
<accession>A0A1M5ZCQ1</accession>
<dbReference type="EC" id="3.1.4.3" evidence="1"/>
<dbReference type="SUPFAM" id="SSF48537">
    <property type="entry name" value="Phospholipase C/P1 nuclease"/>
    <property type="match status" value="1"/>
</dbReference>
<dbReference type="RefSeq" id="WP_073030654.1">
    <property type="nucleotide sequence ID" value="NZ_FQXJ01000011.1"/>
</dbReference>
<keyword evidence="11" id="KW-1185">Reference proteome</keyword>
<dbReference type="Pfam" id="PF00882">
    <property type="entry name" value="Zn_dep_PLPC"/>
    <property type="match status" value="1"/>
</dbReference>
<reference evidence="11" key="1">
    <citation type="submission" date="2016-11" db="EMBL/GenBank/DDBJ databases">
        <authorList>
            <person name="Varghese N."/>
            <person name="Submissions S."/>
        </authorList>
    </citation>
    <scope>NUCLEOTIDE SEQUENCE [LARGE SCALE GENOMIC DNA]</scope>
    <source>
        <strain evidence="11">DSM 15449</strain>
    </source>
</reference>
<dbReference type="AlphaFoldDB" id="A0A1M5ZCQ1"/>
<dbReference type="GO" id="GO:0008270">
    <property type="term" value="F:zinc ion binding"/>
    <property type="evidence" value="ECO:0007669"/>
    <property type="project" value="InterPro"/>
</dbReference>
<protein>
    <recommendedName>
        <fullName evidence="2">Phospholipase C</fullName>
        <ecNumber evidence="1">3.1.4.3</ecNumber>
    </recommendedName>
    <alternativeName>
        <fullName evidence="8">Phosphatidylcholine cholinephosphohydrolase</fullName>
    </alternativeName>
</protein>
<proteinExistence type="predicted"/>
<dbReference type="OrthoDB" id="1677163at2"/>
<dbReference type="InterPro" id="IPR029002">
    <property type="entry name" value="PLPC/GPLD1"/>
</dbReference>
<dbReference type="PROSITE" id="PS51346">
    <property type="entry name" value="PROKAR_ZN_DEPEND_PLPC_2"/>
    <property type="match status" value="1"/>
</dbReference>
<evidence type="ECO:0000259" key="9">
    <source>
        <dbReference type="PROSITE" id="PS51346"/>
    </source>
</evidence>
<evidence type="ECO:0000313" key="10">
    <source>
        <dbReference type="EMBL" id="SHI21743.1"/>
    </source>
</evidence>
<keyword evidence="5" id="KW-0732">Signal</keyword>
<dbReference type="CDD" id="cd11009">
    <property type="entry name" value="Zn_dep_PLPC"/>
    <property type="match status" value="1"/>
</dbReference>
<evidence type="ECO:0000256" key="2">
    <source>
        <dbReference type="ARBA" id="ARBA00018391"/>
    </source>
</evidence>
<evidence type="ECO:0000256" key="7">
    <source>
        <dbReference type="ARBA" id="ARBA00022833"/>
    </source>
</evidence>
<dbReference type="SMART" id="SM00770">
    <property type="entry name" value="Zn_dep_PLPC"/>
    <property type="match status" value="1"/>
</dbReference>
<dbReference type="EMBL" id="FQXJ01000011">
    <property type="protein sequence ID" value="SHI21743.1"/>
    <property type="molecule type" value="Genomic_DNA"/>
</dbReference>
<evidence type="ECO:0000256" key="5">
    <source>
        <dbReference type="ARBA" id="ARBA00022729"/>
    </source>
</evidence>
<dbReference type="STRING" id="1121420.SAMN02746098_03135"/>
<keyword evidence="4" id="KW-0479">Metal-binding</keyword>
<sequence>MYEGIIGQTLVKVTKLLLASAGPLQYFLDKPGETHVHCLEQAYVTLTHDGKEEVARLFQNHHSMLAKGLYWADRGWKNVNHFYSHPDKQGSMIWPGATGECQCYFNRAFTLFPKDVDKGMFFLGAALHLVQDMCEPHHSLGSVFDGHKEFEAWATQNWAKFPAKSGMYLPFSHPAQWIDYNARFSARLYPLVSLESGCSEESYTKASEILIPLTISTSAGFLDFVYQQLKKNVEREG</sequence>
<dbReference type="Proteomes" id="UP000183954">
    <property type="component" value="Unassembled WGS sequence"/>
</dbReference>
<dbReference type="Gene3D" id="1.10.575.10">
    <property type="entry name" value="P1 Nuclease"/>
    <property type="match status" value="1"/>
</dbReference>
<feature type="domain" description="Zn-dependent PLC" evidence="9">
    <location>
        <begin position="19"/>
        <end position="236"/>
    </location>
</feature>